<dbReference type="InterPro" id="IPR024271">
    <property type="entry name" value="DUF3782"/>
</dbReference>
<comment type="caution">
    <text evidence="2">The sequence shown here is derived from an EMBL/GenBank/DDBJ whole genome shotgun (WGS) entry which is preliminary data.</text>
</comment>
<dbReference type="AlphaFoldDB" id="A0A3R9QDE4"/>
<evidence type="ECO:0000256" key="1">
    <source>
        <dbReference type="SAM" id="Coils"/>
    </source>
</evidence>
<dbReference type="PANTHER" id="PTHR34314">
    <property type="entry name" value="CRENARCHAEAL PROTEIN, PUTATIVE-RELATED"/>
    <property type="match status" value="1"/>
</dbReference>
<gene>
    <name evidence="2" type="ORF">D6D85_09265</name>
</gene>
<name>A0A3R9QDE4_9CREN</name>
<accession>A0A3R9QDE4</accession>
<sequence>MNHTSRNCFKLASPFFLMVLSADEKRKFLRSLEEDEEFRYAVAGMLGYKEILNRITSIEERITRLEERFAELEERFVRLEEEMVSTRRVMTVIAHRFGVISETSFREGMKYVVEEVLGAAKVSRLLFRDEDGIVYGYPSDVEVDVAVRDGEHILIEVKSRVSKGDVAELSRIGRLYEMKEGIKPRLLIIGGFVDEGARRLAAEAKVEIRGVVEEI</sequence>
<dbReference type="Pfam" id="PF12644">
    <property type="entry name" value="DUF3782"/>
    <property type="match status" value="1"/>
</dbReference>
<dbReference type="PANTHER" id="PTHR34314:SF6">
    <property type="entry name" value="DUF3782 DOMAIN-CONTAINING PROTEIN"/>
    <property type="match status" value="1"/>
</dbReference>
<protein>
    <submittedName>
        <fullName evidence="2">DUF3782 domain-containing protein</fullName>
    </submittedName>
</protein>
<reference evidence="2 3" key="1">
    <citation type="submission" date="2018-10" db="EMBL/GenBank/DDBJ databases">
        <title>Co-occurring genomic capacity for anaerobic methane metabolism and dissimilatory sulfite reduction discovered in the Korarchaeota.</title>
        <authorList>
            <person name="Mckay L.J."/>
            <person name="Dlakic M."/>
            <person name="Fields M.W."/>
            <person name="Delmont T.O."/>
            <person name="Eren A.M."/>
            <person name="Jay Z.J."/>
            <person name="Klingelsmith K.B."/>
            <person name="Rusch D.B."/>
            <person name="Inskeep W.P."/>
        </authorList>
    </citation>
    <scope>NUCLEOTIDE SEQUENCE [LARGE SCALE GENOMIC DNA]</scope>
    <source>
        <strain evidence="2 3">MDKW</strain>
    </source>
</reference>
<dbReference type="SUPFAM" id="SSF52980">
    <property type="entry name" value="Restriction endonuclease-like"/>
    <property type="match status" value="1"/>
</dbReference>
<dbReference type="InterPro" id="IPR012431">
    <property type="entry name" value="PDDEXK_10"/>
</dbReference>
<proteinExistence type="predicted"/>
<keyword evidence="3" id="KW-1185">Reference proteome</keyword>
<feature type="coiled-coil region" evidence="1">
    <location>
        <begin position="48"/>
        <end position="89"/>
    </location>
</feature>
<evidence type="ECO:0000313" key="2">
    <source>
        <dbReference type="EMBL" id="RSN73858.1"/>
    </source>
</evidence>
<dbReference type="Pfam" id="PF07788">
    <property type="entry name" value="PDDEXK_10"/>
    <property type="match status" value="1"/>
</dbReference>
<dbReference type="Proteomes" id="UP000277582">
    <property type="component" value="Unassembled WGS sequence"/>
</dbReference>
<keyword evidence="1" id="KW-0175">Coiled coil</keyword>
<dbReference type="InterPro" id="IPR011335">
    <property type="entry name" value="Restrct_endonuc-II-like"/>
</dbReference>
<organism evidence="2 3">
    <name type="scientific">Candidatus Methanodesulfokora washburnensis</name>
    <dbReference type="NCBI Taxonomy" id="2478471"/>
    <lineage>
        <taxon>Archaea</taxon>
        <taxon>Thermoproteota</taxon>
        <taxon>Candidatus Korarchaeia</taxon>
        <taxon>Candidatus Korarchaeia incertae sedis</taxon>
        <taxon>Candidatus Methanodesulfokora</taxon>
    </lineage>
</organism>
<dbReference type="EMBL" id="RCOS01000108">
    <property type="protein sequence ID" value="RSN73858.1"/>
    <property type="molecule type" value="Genomic_DNA"/>
</dbReference>
<evidence type="ECO:0000313" key="3">
    <source>
        <dbReference type="Proteomes" id="UP000277582"/>
    </source>
</evidence>